<proteinExistence type="predicted"/>
<dbReference type="OMA" id="AFFSPWF"/>
<dbReference type="Proteomes" id="UP000054408">
    <property type="component" value="Unassembled WGS sequence"/>
</dbReference>
<accession>A0A0L0DRT5</accession>
<evidence type="ECO:0000313" key="3">
    <source>
        <dbReference type="Proteomes" id="UP000054408"/>
    </source>
</evidence>
<evidence type="ECO:0000313" key="2">
    <source>
        <dbReference type="EMBL" id="KNC54731.1"/>
    </source>
</evidence>
<keyword evidence="3" id="KW-1185">Reference proteome</keyword>
<dbReference type="AlphaFoldDB" id="A0A0L0DRT5"/>
<dbReference type="EMBL" id="GL349438">
    <property type="protein sequence ID" value="KNC54731.1"/>
    <property type="molecule type" value="Genomic_DNA"/>
</dbReference>
<name>A0A0L0DRT5_THETB</name>
<dbReference type="InterPro" id="IPR013320">
    <property type="entry name" value="ConA-like_dom_sf"/>
</dbReference>
<dbReference type="InterPro" id="IPR038656">
    <property type="entry name" value="Peptidase_G1_sf"/>
</dbReference>
<dbReference type="OrthoDB" id="278058at2759"/>
<keyword evidence="1" id="KW-0732">Signal</keyword>
<dbReference type="GO" id="GO:0070007">
    <property type="term" value="F:glutamic-type endopeptidase activity"/>
    <property type="evidence" value="ECO:0007669"/>
    <property type="project" value="InterPro"/>
</dbReference>
<protein>
    <submittedName>
        <fullName evidence="2">Uncharacterized protein</fullName>
    </submittedName>
</protein>
<dbReference type="Pfam" id="PF01828">
    <property type="entry name" value="Peptidase_A4"/>
    <property type="match status" value="1"/>
</dbReference>
<evidence type="ECO:0000256" key="1">
    <source>
        <dbReference type="SAM" id="SignalP"/>
    </source>
</evidence>
<dbReference type="GO" id="GO:0006508">
    <property type="term" value="P:proteolysis"/>
    <property type="evidence" value="ECO:0007669"/>
    <property type="project" value="InterPro"/>
</dbReference>
<gene>
    <name evidence="2" type="ORF">AMSG_01581</name>
</gene>
<sequence length="226" mass="25273">MNTLVIAAAAMAMLATLTLAQDPANEWLGYATATYPQGTKITRAEAKWQVPADPKVPGLFQSPWFGIESTDNLNLIQPVNPWDGARWYGMTEYFQWSPENNRDSQTIEARAGDTLHGTVVYDEATQSYTQTQNNLRTGQSTSMVVPIQKDSNGNYKNYDHLWVVYEKVPIVCGQLPASGKVLFFDIEIEFDGKLVTPEWTTAFVVDKCDNRAQLVNSTSVLLTWNP</sequence>
<dbReference type="InterPro" id="IPR000250">
    <property type="entry name" value="Peptidase_G1"/>
</dbReference>
<feature type="chain" id="PRO_5005537704" evidence="1">
    <location>
        <begin position="21"/>
        <end position="226"/>
    </location>
</feature>
<dbReference type="GeneID" id="25561327"/>
<feature type="signal peptide" evidence="1">
    <location>
        <begin position="1"/>
        <end position="20"/>
    </location>
</feature>
<dbReference type="eggNOG" id="ENOG502S30E">
    <property type="taxonomic scope" value="Eukaryota"/>
</dbReference>
<reference evidence="2 3" key="1">
    <citation type="submission" date="2010-05" db="EMBL/GenBank/DDBJ databases">
        <title>The Genome Sequence of Thecamonas trahens ATCC 50062.</title>
        <authorList>
            <consortium name="The Broad Institute Genome Sequencing Platform"/>
            <person name="Russ C."/>
            <person name="Cuomo C."/>
            <person name="Shea T."/>
            <person name="Young S.K."/>
            <person name="Zeng Q."/>
            <person name="Koehrsen M."/>
            <person name="Haas B."/>
            <person name="Borodovsky M."/>
            <person name="Guigo R."/>
            <person name="Alvarado L."/>
            <person name="Berlin A."/>
            <person name="Bochicchio J."/>
            <person name="Borenstein D."/>
            <person name="Chapman S."/>
            <person name="Chen Z."/>
            <person name="Freedman E."/>
            <person name="Gellesch M."/>
            <person name="Goldberg J."/>
            <person name="Griggs A."/>
            <person name="Gujja S."/>
            <person name="Heilman E."/>
            <person name="Heiman D."/>
            <person name="Hepburn T."/>
            <person name="Howarth C."/>
            <person name="Jen D."/>
            <person name="Larson L."/>
            <person name="Mehta T."/>
            <person name="Park D."/>
            <person name="Pearson M."/>
            <person name="Roberts A."/>
            <person name="Saif S."/>
            <person name="Shenoy N."/>
            <person name="Sisk P."/>
            <person name="Stolte C."/>
            <person name="Sykes S."/>
            <person name="Thomson T."/>
            <person name="Walk T."/>
            <person name="White J."/>
            <person name="Yandava C."/>
            <person name="Burger G."/>
            <person name="Gray M.W."/>
            <person name="Holland P.W.H."/>
            <person name="King N."/>
            <person name="Lang F.B.F."/>
            <person name="Roger A.J."/>
            <person name="Ruiz-Trillo I."/>
            <person name="Lander E."/>
            <person name="Nusbaum C."/>
        </authorList>
    </citation>
    <scope>NUCLEOTIDE SEQUENCE [LARGE SCALE GENOMIC DNA]</scope>
    <source>
        <strain evidence="2 3">ATCC 50062</strain>
    </source>
</reference>
<dbReference type="SUPFAM" id="SSF49899">
    <property type="entry name" value="Concanavalin A-like lectins/glucanases"/>
    <property type="match status" value="1"/>
</dbReference>
<organism evidence="2 3">
    <name type="scientific">Thecamonas trahens ATCC 50062</name>
    <dbReference type="NCBI Taxonomy" id="461836"/>
    <lineage>
        <taxon>Eukaryota</taxon>
        <taxon>Apusozoa</taxon>
        <taxon>Apusomonadida</taxon>
        <taxon>Apusomonadidae</taxon>
        <taxon>Thecamonas</taxon>
    </lineage>
</organism>
<dbReference type="RefSeq" id="XP_013761631.1">
    <property type="nucleotide sequence ID" value="XM_013906177.1"/>
</dbReference>
<dbReference type="Gene3D" id="2.60.120.700">
    <property type="entry name" value="Peptidase G1"/>
    <property type="match status" value="1"/>
</dbReference>